<dbReference type="OrthoDB" id="1601at2759"/>
<organism evidence="1 2">
    <name type="scientific">Vanilla planifolia</name>
    <name type="common">Vanilla</name>
    <dbReference type="NCBI Taxonomy" id="51239"/>
    <lineage>
        <taxon>Eukaryota</taxon>
        <taxon>Viridiplantae</taxon>
        <taxon>Streptophyta</taxon>
        <taxon>Embryophyta</taxon>
        <taxon>Tracheophyta</taxon>
        <taxon>Spermatophyta</taxon>
        <taxon>Magnoliopsida</taxon>
        <taxon>Liliopsida</taxon>
        <taxon>Asparagales</taxon>
        <taxon>Orchidaceae</taxon>
        <taxon>Vanilloideae</taxon>
        <taxon>Vanilleae</taxon>
        <taxon>Vanilla</taxon>
    </lineage>
</organism>
<gene>
    <name evidence="1" type="ORF">HPP92_020715</name>
</gene>
<dbReference type="EMBL" id="JADCNL010000011">
    <property type="protein sequence ID" value="KAG0460418.1"/>
    <property type="molecule type" value="Genomic_DNA"/>
</dbReference>
<evidence type="ECO:0000313" key="1">
    <source>
        <dbReference type="EMBL" id="KAG0460418.1"/>
    </source>
</evidence>
<reference evidence="1 2" key="1">
    <citation type="journal article" date="2020" name="Nat. Food">
        <title>A phased Vanilla planifolia genome enables genetic improvement of flavour and production.</title>
        <authorList>
            <person name="Hasing T."/>
            <person name="Tang H."/>
            <person name="Brym M."/>
            <person name="Khazi F."/>
            <person name="Huang T."/>
            <person name="Chambers A.H."/>
        </authorList>
    </citation>
    <scope>NUCLEOTIDE SEQUENCE [LARGE SCALE GENOMIC DNA]</scope>
    <source>
        <tissue evidence="1">Leaf</tissue>
    </source>
</reference>
<evidence type="ECO:0000313" key="2">
    <source>
        <dbReference type="Proteomes" id="UP000636800"/>
    </source>
</evidence>
<comment type="caution">
    <text evidence="1">The sequence shown here is derived from an EMBL/GenBank/DDBJ whole genome shotgun (WGS) entry which is preliminary data.</text>
</comment>
<accession>A0A835UGG1</accession>
<keyword evidence="2" id="KW-1185">Reference proteome</keyword>
<name>A0A835UGG1_VANPL</name>
<dbReference type="AlphaFoldDB" id="A0A835UGG1"/>
<proteinExistence type="predicted"/>
<sequence>MAYGEVYGAVQEGGFSELTKKLESCRRERDDARGSDLGFCGFDIVRRRFESLGSAPATEAAREGLFADGPLPTVKLAKILRELSLVLAFSTQNIPSSLLL</sequence>
<protein>
    <submittedName>
        <fullName evidence="1">Uncharacterized protein</fullName>
    </submittedName>
</protein>
<dbReference type="Proteomes" id="UP000636800">
    <property type="component" value="Chromosome 11"/>
</dbReference>